<organism evidence="1">
    <name type="scientific">Salmonella phage PMBT29</name>
    <dbReference type="NCBI Taxonomy" id="3137286"/>
    <lineage>
        <taxon>Viruses</taxon>
    </lineage>
</organism>
<evidence type="ECO:0000313" key="1">
    <source>
        <dbReference type="EMBL" id="XCD29814.1"/>
    </source>
</evidence>
<name>A0AAU8BW67_9VIRU</name>
<reference evidence="1" key="1">
    <citation type="submission" date="2024-03" db="EMBL/GenBank/DDBJ databases">
        <title>This phage originates from the Bacteriophage catalogue of the Bacteriophage Competence Centre, Department of Microbiology und Biotechnology, Max Rubner-Institut, Kiel, Germany.</title>
        <authorList>
            <person name="Sprotte S."/>
            <person name="Brinks E."/>
        </authorList>
    </citation>
    <scope>NUCLEOTIDE SEQUENCE</scope>
</reference>
<proteinExistence type="predicted"/>
<dbReference type="EMBL" id="PP554579">
    <property type="protein sequence ID" value="XCD29814.1"/>
    <property type="molecule type" value="Genomic_DNA"/>
</dbReference>
<accession>A0AAU8BW67</accession>
<sequence length="31" mass="3613">MSGNRCIILNVNYMVKSFTFILNIRSPRVLI</sequence>
<protein>
    <submittedName>
        <fullName evidence="1">Uncharacterized protein</fullName>
    </submittedName>
</protein>